<keyword evidence="2" id="KW-1185">Reference proteome</keyword>
<gene>
    <name evidence="1" type="ORF">LTS18_009001</name>
</gene>
<evidence type="ECO:0000313" key="1">
    <source>
        <dbReference type="EMBL" id="KAK3077887.1"/>
    </source>
</evidence>
<comment type="caution">
    <text evidence="1">The sequence shown here is derived from an EMBL/GenBank/DDBJ whole genome shotgun (WGS) entry which is preliminary data.</text>
</comment>
<sequence>MTGLLDKIKDKVSSNSSNASTRTGGPDPSLTEISSNDGPSSTRATVSQVAGEQHDNYNAGETFGG</sequence>
<feature type="non-terminal residue" evidence="1">
    <location>
        <position position="65"/>
    </location>
</feature>
<accession>A0ACC3DN19</accession>
<evidence type="ECO:0000313" key="2">
    <source>
        <dbReference type="Proteomes" id="UP001186974"/>
    </source>
</evidence>
<reference evidence="1" key="1">
    <citation type="submission" date="2024-09" db="EMBL/GenBank/DDBJ databases">
        <title>Black Yeasts Isolated from many extreme environments.</title>
        <authorList>
            <person name="Coleine C."/>
            <person name="Stajich J.E."/>
            <person name="Selbmann L."/>
        </authorList>
    </citation>
    <scope>NUCLEOTIDE SEQUENCE</scope>
    <source>
        <strain evidence="1">CCFEE 5737</strain>
    </source>
</reference>
<organism evidence="1 2">
    <name type="scientific">Coniosporium uncinatum</name>
    <dbReference type="NCBI Taxonomy" id="93489"/>
    <lineage>
        <taxon>Eukaryota</taxon>
        <taxon>Fungi</taxon>
        <taxon>Dikarya</taxon>
        <taxon>Ascomycota</taxon>
        <taxon>Pezizomycotina</taxon>
        <taxon>Dothideomycetes</taxon>
        <taxon>Dothideomycetes incertae sedis</taxon>
        <taxon>Coniosporium</taxon>
    </lineage>
</organism>
<dbReference type="Proteomes" id="UP001186974">
    <property type="component" value="Unassembled WGS sequence"/>
</dbReference>
<name>A0ACC3DN19_9PEZI</name>
<protein>
    <submittedName>
        <fullName evidence="1">Uncharacterized protein</fullName>
    </submittedName>
</protein>
<dbReference type="EMBL" id="JAWDJW010002403">
    <property type="protein sequence ID" value="KAK3077887.1"/>
    <property type="molecule type" value="Genomic_DNA"/>
</dbReference>
<proteinExistence type="predicted"/>